<keyword evidence="1" id="KW-0732">Signal</keyword>
<evidence type="ECO:0000313" key="4">
    <source>
        <dbReference type="Proteomes" id="UP001201873"/>
    </source>
</evidence>
<dbReference type="SUPFAM" id="SSF53850">
    <property type="entry name" value="Periplasmic binding protein-like II"/>
    <property type="match status" value="1"/>
</dbReference>
<dbReference type="PANTHER" id="PTHR30570">
    <property type="entry name" value="PERIPLASMIC PHOSPHATE BINDING COMPONENT OF PHOSPHATE ABC TRANSPORTER"/>
    <property type="match status" value="1"/>
</dbReference>
<sequence length="275" mass="29753">TPRVGRRLSVKQENLSARVGIPGLQTGEDVNPKGSVAAVGDLDRIGRQSRDGAPPLLAMSGGPATEKYGSLVGRAIGVNVLAIVVNRRVGIADLTTAQVQGIFEGRFRNWSELGGANWPITIVGRNADSGTRFSLERQILHHIERLPTSSTDCRAPDKDPAAVVARCEKPDVGSLLAAVNEIPGAIGYSGVATVAEYANILMTRLNGVTPDIAFVRKHTYSFWSVEYFYSYGQPRGDTLAASFLYYLSLGKANSILNRYGYPSCVDPRNREFCHE</sequence>
<feature type="domain" description="PBP" evidence="2">
    <location>
        <begin position="69"/>
        <end position="247"/>
    </location>
</feature>
<gene>
    <name evidence="3" type="ORF">MXD59_23760</name>
</gene>
<organism evidence="3 4">
    <name type="scientific">Frankia umida</name>
    <dbReference type="NCBI Taxonomy" id="573489"/>
    <lineage>
        <taxon>Bacteria</taxon>
        <taxon>Bacillati</taxon>
        <taxon>Actinomycetota</taxon>
        <taxon>Actinomycetes</taxon>
        <taxon>Frankiales</taxon>
        <taxon>Frankiaceae</taxon>
        <taxon>Frankia</taxon>
    </lineage>
</organism>
<keyword evidence="4" id="KW-1185">Reference proteome</keyword>
<dbReference type="PANTHER" id="PTHR30570:SF1">
    <property type="entry name" value="PHOSPHATE-BINDING PROTEIN PSTS"/>
    <property type="match status" value="1"/>
</dbReference>
<comment type="caution">
    <text evidence="3">The sequence shown here is derived from an EMBL/GenBank/DDBJ whole genome shotgun (WGS) entry which is preliminary data.</text>
</comment>
<accession>A0ABT0K4L3</accession>
<evidence type="ECO:0000313" key="3">
    <source>
        <dbReference type="EMBL" id="MCK9878741.1"/>
    </source>
</evidence>
<evidence type="ECO:0000256" key="1">
    <source>
        <dbReference type="ARBA" id="ARBA00022729"/>
    </source>
</evidence>
<dbReference type="EMBL" id="JALKFT010000042">
    <property type="protein sequence ID" value="MCK9878741.1"/>
    <property type="molecule type" value="Genomic_DNA"/>
</dbReference>
<evidence type="ECO:0000259" key="2">
    <source>
        <dbReference type="Pfam" id="PF12849"/>
    </source>
</evidence>
<dbReference type="Pfam" id="PF12849">
    <property type="entry name" value="PBP_like_2"/>
    <property type="match status" value="1"/>
</dbReference>
<dbReference type="Gene3D" id="3.40.190.10">
    <property type="entry name" value="Periplasmic binding protein-like II"/>
    <property type="match status" value="1"/>
</dbReference>
<dbReference type="InterPro" id="IPR024370">
    <property type="entry name" value="PBP_domain"/>
</dbReference>
<feature type="non-terminal residue" evidence="3">
    <location>
        <position position="1"/>
    </location>
</feature>
<dbReference type="InterPro" id="IPR050811">
    <property type="entry name" value="Phosphate_ABC_transporter"/>
</dbReference>
<protein>
    <submittedName>
        <fullName evidence="3">Substrate-binding domain-containing protein</fullName>
    </submittedName>
</protein>
<name>A0ABT0K4L3_9ACTN</name>
<dbReference type="Proteomes" id="UP001201873">
    <property type="component" value="Unassembled WGS sequence"/>
</dbReference>
<proteinExistence type="predicted"/>
<reference evidence="3 4" key="1">
    <citation type="submission" date="2022-04" db="EMBL/GenBank/DDBJ databases">
        <title>Genome diversity in the genus Frankia.</title>
        <authorList>
            <person name="Carlos-Shanley C."/>
            <person name="Hahn D."/>
        </authorList>
    </citation>
    <scope>NUCLEOTIDE SEQUENCE [LARGE SCALE GENOMIC DNA]</scope>
    <source>
        <strain evidence="3 4">Ag45/Mut15</strain>
    </source>
</reference>